<organism evidence="1 2">
    <name type="scientific">Shouchella xiaoxiensis</name>
    <dbReference type="NCBI Taxonomy" id="766895"/>
    <lineage>
        <taxon>Bacteria</taxon>
        <taxon>Bacillati</taxon>
        <taxon>Bacillota</taxon>
        <taxon>Bacilli</taxon>
        <taxon>Bacillales</taxon>
        <taxon>Bacillaceae</taxon>
        <taxon>Shouchella</taxon>
    </lineage>
</organism>
<evidence type="ECO:0000313" key="1">
    <source>
        <dbReference type="EMBL" id="MBM7837228.1"/>
    </source>
</evidence>
<name>A0ABS2SNX7_9BACI</name>
<reference evidence="1" key="1">
    <citation type="submission" date="2021-01" db="EMBL/GenBank/DDBJ databases">
        <title>Genomic Encyclopedia of Type Strains, Phase IV (KMG-IV): sequencing the most valuable type-strain genomes for metagenomic binning, comparative biology and taxonomic classification.</title>
        <authorList>
            <person name="Goeker M."/>
        </authorList>
    </citation>
    <scope>NUCLEOTIDE SEQUENCE</scope>
    <source>
        <strain evidence="1">DSM 21943</strain>
    </source>
</reference>
<gene>
    <name evidence="1" type="ORF">JOC54_000459</name>
</gene>
<proteinExistence type="predicted"/>
<comment type="caution">
    <text evidence="1">The sequence shown here is derived from an EMBL/GenBank/DDBJ whole genome shotgun (WGS) entry which is preliminary data.</text>
</comment>
<dbReference type="EMBL" id="JAFBCV010000001">
    <property type="protein sequence ID" value="MBM7837228.1"/>
    <property type="molecule type" value="Genomic_DNA"/>
</dbReference>
<keyword evidence="2" id="KW-1185">Reference proteome</keyword>
<evidence type="ECO:0000313" key="2">
    <source>
        <dbReference type="Proteomes" id="UP001179280"/>
    </source>
</evidence>
<accession>A0ABS2SNX7</accession>
<protein>
    <submittedName>
        <fullName evidence="1">Uncharacterized protein</fullName>
    </submittedName>
</protein>
<dbReference type="RefSeq" id="WP_204464110.1">
    <property type="nucleotide sequence ID" value="NZ_JAFBCV010000001.1"/>
</dbReference>
<dbReference type="Proteomes" id="UP001179280">
    <property type="component" value="Unassembled WGS sequence"/>
</dbReference>
<sequence>MEYRKRMFRGAKIEDCIKDFIQMEQVTREQVEKDTGELQTISKGMNQAYRNVVNRMVRDFEYKKEELAMREKIEEAAKLFQQLAQNNRELSQKSLYESIQETYYKSDIPEEAIEELKNTPREFHEGMFEGLSFAYEQAAAYLAIVLQGEQTVNEKSINFVIDQINDNHLMKQDKFGEEAKTYQQGFVQGVKSGFGISRIELEKKFNRTA</sequence>